<evidence type="ECO:0000313" key="8">
    <source>
        <dbReference type="Proteomes" id="UP000013909"/>
    </source>
</evidence>
<dbReference type="Pfam" id="PF04542">
    <property type="entry name" value="Sigma70_r2"/>
    <property type="match status" value="1"/>
</dbReference>
<dbReference type="Pfam" id="PF08281">
    <property type="entry name" value="Sigma70_r4_2"/>
    <property type="match status" value="1"/>
</dbReference>
<dbReference type="InterPro" id="IPR039425">
    <property type="entry name" value="RNA_pol_sigma-70-like"/>
</dbReference>
<dbReference type="Proteomes" id="UP000013909">
    <property type="component" value="Unassembled WGS sequence"/>
</dbReference>
<dbReference type="Gene3D" id="1.10.10.10">
    <property type="entry name" value="Winged helix-like DNA-binding domain superfamily/Winged helix DNA-binding domain"/>
    <property type="match status" value="1"/>
</dbReference>
<dbReference type="SUPFAM" id="SSF88946">
    <property type="entry name" value="Sigma2 domain of RNA polymerase sigma factors"/>
    <property type="match status" value="1"/>
</dbReference>
<dbReference type="InterPro" id="IPR013249">
    <property type="entry name" value="RNA_pol_sigma70_r4_t2"/>
</dbReference>
<dbReference type="Gene3D" id="1.10.1740.10">
    <property type="match status" value="1"/>
</dbReference>
<gene>
    <name evidence="7" type="ORF">ADIS_2830</name>
</gene>
<accession>R7ZQI8</accession>
<dbReference type="InterPro" id="IPR013325">
    <property type="entry name" value="RNA_pol_sigma_r2"/>
</dbReference>
<evidence type="ECO:0000256" key="2">
    <source>
        <dbReference type="ARBA" id="ARBA00023015"/>
    </source>
</evidence>
<name>R7ZQI8_9BACT</name>
<dbReference type="EMBL" id="AQHR01000085">
    <property type="protein sequence ID" value="EON76380.1"/>
    <property type="molecule type" value="Genomic_DNA"/>
</dbReference>
<feature type="domain" description="RNA polymerase sigma factor 70 region 4 type 2" evidence="6">
    <location>
        <begin position="129"/>
        <end position="176"/>
    </location>
</feature>
<dbReference type="InterPro" id="IPR013324">
    <property type="entry name" value="RNA_pol_sigma_r3/r4-like"/>
</dbReference>
<dbReference type="AlphaFoldDB" id="R7ZQI8"/>
<dbReference type="PANTHER" id="PTHR43133:SF46">
    <property type="entry name" value="RNA POLYMERASE SIGMA-70 FACTOR ECF SUBFAMILY"/>
    <property type="match status" value="1"/>
</dbReference>
<keyword evidence="4" id="KW-0804">Transcription</keyword>
<comment type="similarity">
    <text evidence="1">Belongs to the sigma-70 factor family. ECF subfamily.</text>
</comment>
<keyword evidence="3" id="KW-0731">Sigma factor</keyword>
<evidence type="ECO:0000313" key="7">
    <source>
        <dbReference type="EMBL" id="EON76380.1"/>
    </source>
</evidence>
<organism evidence="7 8">
    <name type="scientific">Lunatimonas lonarensis</name>
    <dbReference type="NCBI Taxonomy" id="1232681"/>
    <lineage>
        <taxon>Bacteria</taxon>
        <taxon>Pseudomonadati</taxon>
        <taxon>Bacteroidota</taxon>
        <taxon>Cytophagia</taxon>
        <taxon>Cytophagales</taxon>
        <taxon>Cyclobacteriaceae</taxon>
    </lineage>
</organism>
<dbReference type="InterPro" id="IPR007627">
    <property type="entry name" value="RNA_pol_sigma70_r2"/>
</dbReference>
<comment type="caution">
    <text evidence="7">The sequence shown here is derived from an EMBL/GenBank/DDBJ whole genome shotgun (WGS) entry which is preliminary data.</text>
</comment>
<dbReference type="GO" id="GO:0006352">
    <property type="term" value="P:DNA-templated transcription initiation"/>
    <property type="evidence" value="ECO:0007669"/>
    <property type="project" value="InterPro"/>
</dbReference>
<feature type="domain" description="RNA polymerase sigma-70 region 2" evidence="5">
    <location>
        <begin position="27"/>
        <end position="93"/>
    </location>
</feature>
<evidence type="ECO:0000259" key="5">
    <source>
        <dbReference type="Pfam" id="PF04542"/>
    </source>
</evidence>
<dbReference type="NCBIfam" id="TIGR02937">
    <property type="entry name" value="sigma70-ECF"/>
    <property type="match status" value="1"/>
</dbReference>
<evidence type="ECO:0000256" key="3">
    <source>
        <dbReference type="ARBA" id="ARBA00023082"/>
    </source>
</evidence>
<sequence>MPETINPEIPQLVRRLREDDEEAFCALYRRFARKVYGTSRKMGVGHEDAEGIVQEVFLRIWKNRRGLKDALSFNAYLLAIMKSLIYKKAKKIARFQLYTQRSQQKDATEENLGEAALLYEDLRKFSEYALASLPKSQRQVFEMKYLHQLSAEEISQRLSISKRTVETHIYKATKALRHKLNGSSTLPAEFMPILVLFFLD</sequence>
<reference evidence="7 8" key="1">
    <citation type="submission" date="2013-02" db="EMBL/GenBank/DDBJ databases">
        <title>A novel strain isolated from Lonar lake, Maharashtra, India.</title>
        <authorList>
            <person name="Singh A."/>
        </authorList>
    </citation>
    <scope>NUCLEOTIDE SEQUENCE [LARGE SCALE GENOMIC DNA]</scope>
    <source>
        <strain evidence="7 8">AK24</strain>
    </source>
</reference>
<dbReference type="RefSeq" id="WP_010854964.1">
    <property type="nucleotide sequence ID" value="NZ_AQHR01000085.1"/>
</dbReference>
<dbReference type="OrthoDB" id="764811at2"/>
<dbReference type="InterPro" id="IPR014284">
    <property type="entry name" value="RNA_pol_sigma-70_dom"/>
</dbReference>
<dbReference type="GO" id="GO:0003677">
    <property type="term" value="F:DNA binding"/>
    <property type="evidence" value="ECO:0007669"/>
    <property type="project" value="InterPro"/>
</dbReference>
<evidence type="ECO:0000256" key="4">
    <source>
        <dbReference type="ARBA" id="ARBA00023163"/>
    </source>
</evidence>
<dbReference type="SUPFAM" id="SSF88659">
    <property type="entry name" value="Sigma3 and sigma4 domains of RNA polymerase sigma factors"/>
    <property type="match status" value="1"/>
</dbReference>
<keyword evidence="2" id="KW-0805">Transcription regulation</keyword>
<dbReference type="GO" id="GO:0016987">
    <property type="term" value="F:sigma factor activity"/>
    <property type="evidence" value="ECO:0007669"/>
    <property type="project" value="UniProtKB-KW"/>
</dbReference>
<keyword evidence="8" id="KW-1185">Reference proteome</keyword>
<dbReference type="InterPro" id="IPR036388">
    <property type="entry name" value="WH-like_DNA-bd_sf"/>
</dbReference>
<evidence type="ECO:0000259" key="6">
    <source>
        <dbReference type="Pfam" id="PF08281"/>
    </source>
</evidence>
<dbReference type="STRING" id="1232681.ADIS_2830"/>
<proteinExistence type="inferred from homology"/>
<dbReference type="CDD" id="cd06171">
    <property type="entry name" value="Sigma70_r4"/>
    <property type="match status" value="1"/>
</dbReference>
<protein>
    <submittedName>
        <fullName evidence="7">RNA polymerase ECF-type sigma factor</fullName>
    </submittedName>
</protein>
<evidence type="ECO:0000256" key="1">
    <source>
        <dbReference type="ARBA" id="ARBA00010641"/>
    </source>
</evidence>
<dbReference type="PANTHER" id="PTHR43133">
    <property type="entry name" value="RNA POLYMERASE ECF-TYPE SIGMA FACTO"/>
    <property type="match status" value="1"/>
</dbReference>